<dbReference type="EnsemblProtists" id="EOD35504">
    <property type="protein sequence ID" value="EOD35504"/>
    <property type="gene ID" value="EMIHUDRAFT_433841"/>
</dbReference>
<dbReference type="GO" id="GO:0016491">
    <property type="term" value="F:oxidoreductase activity"/>
    <property type="evidence" value="ECO:0007669"/>
    <property type="project" value="InterPro"/>
</dbReference>
<reference evidence="8" key="1">
    <citation type="journal article" date="2013" name="Nature">
        <title>Pan genome of the phytoplankton Emiliania underpins its global distribution.</title>
        <authorList>
            <person name="Read B.A."/>
            <person name="Kegel J."/>
            <person name="Klute M.J."/>
            <person name="Kuo A."/>
            <person name="Lefebvre S.C."/>
            <person name="Maumus F."/>
            <person name="Mayer C."/>
            <person name="Miller J."/>
            <person name="Monier A."/>
            <person name="Salamov A."/>
            <person name="Young J."/>
            <person name="Aguilar M."/>
            <person name="Claverie J.M."/>
            <person name="Frickenhaus S."/>
            <person name="Gonzalez K."/>
            <person name="Herman E.K."/>
            <person name="Lin Y.C."/>
            <person name="Napier J."/>
            <person name="Ogata H."/>
            <person name="Sarno A.F."/>
            <person name="Shmutz J."/>
            <person name="Schroeder D."/>
            <person name="de Vargas C."/>
            <person name="Verret F."/>
            <person name="von Dassow P."/>
            <person name="Valentin K."/>
            <person name="Van de Peer Y."/>
            <person name="Wheeler G."/>
            <person name="Dacks J.B."/>
            <person name="Delwiche C.F."/>
            <person name="Dyhrman S.T."/>
            <person name="Glockner G."/>
            <person name="John U."/>
            <person name="Richards T."/>
            <person name="Worden A.Z."/>
            <person name="Zhang X."/>
            <person name="Grigoriev I.V."/>
            <person name="Allen A.E."/>
            <person name="Bidle K."/>
            <person name="Borodovsky M."/>
            <person name="Bowler C."/>
            <person name="Brownlee C."/>
            <person name="Cock J.M."/>
            <person name="Elias M."/>
            <person name="Gladyshev V.N."/>
            <person name="Groth M."/>
            <person name="Guda C."/>
            <person name="Hadaegh A."/>
            <person name="Iglesias-Rodriguez M.D."/>
            <person name="Jenkins J."/>
            <person name="Jones B.M."/>
            <person name="Lawson T."/>
            <person name="Leese F."/>
            <person name="Lindquist E."/>
            <person name="Lobanov A."/>
            <person name="Lomsadze A."/>
            <person name="Malik S.B."/>
            <person name="Marsh M.E."/>
            <person name="Mackinder L."/>
            <person name="Mock T."/>
            <person name="Mueller-Roeber B."/>
            <person name="Pagarete A."/>
            <person name="Parker M."/>
            <person name="Probert I."/>
            <person name="Quesneville H."/>
            <person name="Raines C."/>
            <person name="Rensing S.A."/>
            <person name="Riano-Pachon D.M."/>
            <person name="Richier S."/>
            <person name="Rokitta S."/>
            <person name="Shiraiwa Y."/>
            <person name="Soanes D.M."/>
            <person name="van der Giezen M."/>
            <person name="Wahlund T.M."/>
            <person name="Williams B."/>
            <person name="Wilson W."/>
            <person name="Wolfe G."/>
            <person name="Wurch L.L."/>
        </authorList>
    </citation>
    <scope>NUCLEOTIDE SEQUENCE</scope>
</reference>
<feature type="transmembrane region" description="Helical" evidence="5">
    <location>
        <begin position="97"/>
        <end position="118"/>
    </location>
</feature>
<dbReference type="KEGG" id="ehx:EMIHUDRAFT_433841"/>
<evidence type="ECO:0000313" key="7">
    <source>
        <dbReference type="EnsemblProtists" id="EOD35504"/>
    </source>
</evidence>
<dbReference type="GO" id="GO:0008610">
    <property type="term" value="P:lipid biosynthetic process"/>
    <property type="evidence" value="ECO:0007669"/>
    <property type="project" value="InterPro"/>
</dbReference>
<keyword evidence="3 5" id="KW-1133">Transmembrane helix</keyword>
<sequence length="347" mass="39627">MASSVIAVSPWSTNITVVDGMPAASSSRYAIEMLACWLSFVTFNLGWVAMTSPKDDRWRRMRFICMMWPQQFLAIVSRFLVMRLVKLASWEGLDHPALYWPLLLPIGVFETWSIQAMADVYESRPVKPVCLKQVLNQLKITTAESIGVTVGYKIWPWVRIDDPTVESLLHATWRTFVFDIGLDIGFYTFHRVCHVNRTLYRWLHAQHHTDTAKEHGHLVAHETYEVSLVEAISILGSYLIGFELIGLLYNYTLFDIALLVSWAHLVELLGHTQMSWTVNGHPLRIIPEVLNLDLKVPDHTMHHTKPLSNFSKRLTLLDHLFGTYEPPGDEYGTITLKDLAKAKAKAA</sequence>
<evidence type="ECO:0000313" key="8">
    <source>
        <dbReference type="Proteomes" id="UP000013827"/>
    </source>
</evidence>
<organism evidence="7 8">
    <name type="scientific">Emiliania huxleyi (strain CCMP1516)</name>
    <dbReference type="NCBI Taxonomy" id="280463"/>
    <lineage>
        <taxon>Eukaryota</taxon>
        <taxon>Haptista</taxon>
        <taxon>Haptophyta</taxon>
        <taxon>Prymnesiophyceae</taxon>
        <taxon>Isochrysidales</taxon>
        <taxon>Noelaerhabdaceae</taxon>
        <taxon>Emiliania</taxon>
    </lineage>
</organism>
<dbReference type="HOGENOM" id="CLU_835305_0_0_1"/>
<dbReference type="GeneID" id="17280774"/>
<comment type="subcellular location">
    <subcellularLocation>
        <location evidence="1">Membrane</location>
    </subcellularLocation>
</comment>
<keyword evidence="2 5" id="KW-0812">Transmembrane</keyword>
<keyword evidence="4 5" id="KW-0472">Membrane</keyword>
<feature type="transmembrane region" description="Helical" evidence="5">
    <location>
        <begin position="63"/>
        <end position="85"/>
    </location>
</feature>
<dbReference type="PANTHER" id="PTHR11863">
    <property type="entry name" value="STEROL DESATURASE"/>
    <property type="match status" value="1"/>
</dbReference>
<evidence type="ECO:0000256" key="2">
    <source>
        <dbReference type="ARBA" id="ARBA00022692"/>
    </source>
</evidence>
<protein>
    <recommendedName>
        <fullName evidence="6">Fatty acid hydroxylase domain-containing protein</fullName>
    </recommendedName>
</protein>
<dbReference type="AlphaFoldDB" id="A0A0D3KIB9"/>
<dbReference type="GO" id="GO:0016020">
    <property type="term" value="C:membrane"/>
    <property type="evidence" value="ECO:0007669"/>
    <property type="project" value="UniProtKB-SubCell"/>
</dbReference>
<evidence type="ECO:0000256" key="5">
    <source>
        <dbReference type="SAM" id="Phobius"/>
    </source>
</evidence>
<dbReference type="Pfam" id="PF04116">
    <property type="entry name" value="FA_hydroxylase"/>
    <property type="match status" value="1"/>
</dbReference>
<name>A0A0D3KIB9_EMIH1</name>
<dbReference type="RefSeq" id="XP_005787933.1">
    <property type="nucleotide sequence ID" value="XM_005787876.1"/>
</dbReference>
<dbReference type="PaxDb" id="2903-EOD35504"/>
<reference evidence="7" key="2">
    <citation type="submission" date="2024-10" db="UniProtKB">
        <authorList>
            <consortium name="EnsemblProtists"/>
        </authorList>
    </citation>
    <scope>IDENTIFICATION</scope>
</reference>
<keyword evidence="8" id="KW-1185">Reference proteome</keyword>
<evidence type="ECO:0000256" key="3">
    <source>
        <dbReference type="ARBA" id="ARBA00022989"/>
    </source>
</evidence>
<evidence type="ECO:0000259" key="6">
    <source>
        <dbReference type="Pfam" id="PF04116"/>
    </source>
</evidence>
<evidence type="ECO:0000256" key="4">
    <source>
        <dbReference type="ARBA" id="ARBA00023136"/>
    </source>
</evidence>
<accession>A0A0D3KIB9</accession>
<feature type="transmembrane region" description="Helical" evidence="5">
    <location>
        <begin position="29"/>
        <end position="51"/>
    </location>
</feature>
<dbReference type="InterPro" id="IPR050307">
    <property type="entry name" value="Sterol_Desaturase_Related"/>
</dbReference>
<proteinExistence type="predicted"/>
<dbReference type="GO" id="GO:0005506">
    <property type="term" value="F:iron ion binding"/>
    <property type="evidence" value="ECO:0007669"/>
    <property type="project" value="InterPro"/>
</dbReference>
<dbReference type="Proteomes" id="UP000013827">
    <property type="component" value="Unassembled WGS sequence"/>
</dbReference>
<feature type="domain" description="Fatty acid hydroxylase" evidence="6">
    <location>
        <begin position="177"/>
        <end position="323"/>
    </location>
</feature>
<evidence type="ECO:0000256" key="1">
    <source>
        <dbReference type="ARBA" id="ARBA00004370"/>
    </source>
</evidence>
<dbReference type="InterPro" id="IPR006694">
    <property type="entry name" value="Fatty_acid_hydroxylase"/>
</dbReference>